<dbReference type="NCBIfam" id="TIGR03816">
    <property type="entry name" value="tadE_like_DECH"/>
    <property type="match status" value="1"/>
</dbReference>
<keyword evidence="2" id="KW-0812">Transmembrane</keyword>
<protein>
    <submittedName>
        <fullName evidence="4">Flp pilus-assembly TadE/G-like family protein</fullName>
    </submittedName>
</protein>
<name>A0A5N0UKQ6_9PSEU</name>
<reference evidence="4" key="1">
    <citation type="submission" date="2019-09" db="EMBL/GenBank/DDBJ databases">
        <authorList>
            <person name="Teo W.F.A."/>
            <person name="Duangmal K."/>
        </authorList>
    </citation>
    <scope>NUCLEOTIDE SEQUENCE [LARGE SCALE GENOMIC DNA]</scope>
    <source>
        <strain evidence="4">K81G1</strain>
    </source>
</reference>
<dbReference type="AlphaFoldDB" id="A0A5N0UKQ6"/>
<keyword evidence="2" id="KW-0472">Membrane</keyword>
<dbReference type="Proteomes" id="UP000319769">
    <property type="component" value="Unassembled WGS sequence"/>
</dbReference>
<sequence>MATVWAAGAVAVLLGIAGLLFLLGSAILTRHRATNAADLAALAAAGQAELGVAAACGRAQAVTEEMTVQLVSCRLDQWDALVEVEAAAPGGFGSATAHARAGPVARDSPVPAPPTG</sequence>
<dbReference type="EMBL" id="VMNW02000140">
    <property type="protein sequence ID" value="KAA9149484.1"/>
    <property type="molecule type" value="Genomic_DNA"/>
</dbReference>
<feature type="transmembrane region" description="Helical" evidence="2">
    <location>
        <begin position="6"/>
        <end position="28"/>
    </location>
</feature>
<gene>
    <name evidence="4" type="ORF">FPZ12_043145</name>
</gene>
<dbReference type="OrthoDB" id="3638756at2"/>
<dbReference type="InterPro" id="IPR028087">
    <property type="entry name" value="Tad_N"/>
</dbReference>
<evidence type="ECO:0000256" key="2">
    <source>
        <dbReference type="SAM" id="Phobius"/>
    </source>
</evidence>
<feature type="domain" description="Putative Flp pilus-assembly TadG-like N-terminal" evidence="3">
    <location>
        <begin position="2"/>
        <end position="46"/>
    </location>
</feature>
<feature type="region of interest" description="Disordered" evidence="1">
    <location>
        <begin position="96"/>
        <end position="116"/>
    </location>
</feature>
<evidence type="ECO:0000313" key="4">
    <source>
        <dbReference type="EMBL" id="KAA9149484.1"/>
    </source>
</evidence>
<keyword evidence="5" id="KW-1185">Reference proteome</keyword>
<keyword evidence="2" id="KW-1133">Transmembrane helix</keyword>
<dbReference type="InterPro" id="IPR021202">
    <property type="entry name" value="Rv3654c-like"/>
</dbReference>
<dbReference type="RefSeq" id="WP_144762348.1">
    <property type="nucleotide sequence ID" value="NZ_VMNW02000140.1"/>
</dbReference>
<evidence type="ECO:0000256" key="1">
    <source>
        <dbReference type="SAM" id="MobiDB-lite"/>
    </source>
</evidence>
<accession>A0A5N0UKQ6</accession>
<proteinExistence type="predicted"/>
<evidence type="ECO:0000259" key="3">
    <source>
        <dbReference type="Pfam" id="PF13400"/>
    </source>
</evidence>
<dbReference type="Pfam" id="PF13400">
    <property type="entry name" value="Tad"/>
    <property type="match status" value="1"/>
</dbReference>
<organism evidence="4 5">
    <name type="scientific">Amycolatopsis acidicola</name>
    <dbReference type="NCBI Taxonomy" id="2596893"/>
    <lineage>
        <taxon>Bacteria</taxon>
        <taxon>Bacillati</taxon>
        <taxon>Actinomycetota</taxon>
        <taxon>Actinomycetes</taxon>
        <taxon>Pseudonocardiales</taxon>
        <taxon>Pseudonocardiaceae</taxon>
        <taxon>Amycolatopsis</taxon>
    </lineage>
</organism>
<comment type="caution">
    <text evidence="4">The sequence shown here is derived from an EMBL/GenBank/DDBJ whole genome shotgun (WGS) entry which is preliminary data.</text>
</comment>
<evidence type="ECO:0000313" key="5">
    <source>
        <dbReference type="Proteomes" id="UP000319769"/>
    </source>
</evidence>